<keyword evidence="2" id="KW-1185">Reference proteome</keyword>
<name>A0A4S8JXI4_MUSBA</name>
<protein>
    <submittedName>
        <fullName evidence="1">Uncharacterized protein</fullName>
    </submittedName>
</protein>
<proteinExistence type="predicted"/>
<dbReference type="PANTHER" id="PTHR33511">
    <property type="entry name" value="OS06G0632400 PROTEIN"/>
    <property type="match status" value="1"/>
</dbReference>
<dbReference type="AlphaFoldDB" id="A0A4S8JXI4"/>
<dbReference type="EMBL" id="PYDT01000003">
    <property type="protein sequence ID" value="THU67011.1"/>
    <property type="molecule type" value="Genomic_DNA"/>
</dbReference>
<evidence type="ECO:0000313" key="1">
    <source>
        <dbReference type="EMBL" id="THU67011.1"/>
    </source>
</evidence>
<dbReference type="Proteomes" id="UP000317650">
    <property type="component" value="Chromosome 5"/>
</dbReference>
<sequence>MGRGTNTLLALFGLKRMHNQGEEEAEPRHSRMVRPGDGDGLHWYGEHDVDVKAKEYIDKVHRNMAMDRQDREAKEFIDKVHRKMKLGSQAGAP</sequence>
<gene>
    <name evidence="1" type="ORF">C4D60_Mb05t20180</name>
</gene>
<comment type="caution">
    <text evidence="1">The sequence shown here is derived from an EMBL/GenBank/DDBJ whole genome shotgun (WGS) entry which is preliminary data.</text>
</comment>
<organism evidence="1 2">
    <name type="scientific">Musa balbisiana</name>
    <name type="common">Banana</name>
    <dbReference type="NCBI Taxonomy" id="52838"/>
    <lineage>
        <taxon>Eukaryota</taxon>
        <taxon>Viridiplantae</taxon>
        <taxon>Streptophyta</taxon>
        <taxon>Embryophyta</taxon>
        <taxon>Tracheophyta</taxon>
        <taxon>Spermatophyta</taxon>
        <taxon>Magnoliopsida</taxon>
        <taxon>Liliopsida</taxon>
        <taxon>Zingiberales</taxon>
        <taxon>Musaceae</taxon>
        <taxon>Musa</taxon>
    </lineage>
</organism>
<reference evidence="1 2" key="1">
    <citation type="journal article" date="2019" name="Nat. Plants">
        <title>Genome sequencing of Musa balbisiana reveals subgenome evolution and function divergence in polyploid bananas.</title>
        <authorList>
            <person name="Yao X."/>
        </authorList>
    </citation>
    <scope>NUCLEOTIDE SEQUENCE [LARGE SCALE GENOMIC DNA]</scope>
    <source>
        <strain evidence="2">cv. DH-PKW</strain>
        <tissue evidence="1">Leaves</tissue>
    </source>
</reference>
<accession>A0A4S8JXI4</accession>
<evidence type="ECO:0000313" key="2">
    <source>
        <dbReference type="Proteomes" id="UP000317650"/>
    </source>
</evidence>